<gene>
    <name evidence="1" type="ORF">WJU22_14560</name>
</gene>
<protein>
    <submittedName>
        <fullName evidence="1">Alpha/beta fold hydrolase</fullName>
    </submittedName>
</protein>
<reference evidence="1 2" key="1">
    <citation type="submission" date="2024-03" db="EMBL/GenBank/DDBJ databases">
        <title>Chitinophaga caseinilytica sp. nov., a casein hydrolysing bacterium isolated from forest soil.</title>
        <authorList>
            <person name="Lee D.S."/>
            <person name="Han D.M."/>
            <person name="Baek J.H."/>
            <person name="Choi D.G."/>
            <person name="Jeon J.H."/>
            <person name="Jeon C.O."/>
        </authorList>
    </citation>
    <scope>NUCLEOTIDE SEQUENCE [LARGE SCALE GENOMIC DNA]</scope>
    <source>
        <strain evidence="1 2">KACC 19118</strain>
    </source>
</reference>
<dbReference type="InterPro" id="IPR000801">
    <property type="entry name" value="Esterase-like"/>
</dbReference>
<dbReference type="Proteomes" id="UP001449657">
    <property type="component" value="Chromosome"/>
</dbReference>
<organism evidence="1 2">
    <name type="scientific">Chitinophaga caseinilytica</name>
    <dbReference type="NCBI Taxonomy" id="2267521"/>
    <lineage>
        <taxon>Bacteria</taxon>
        <taxon>Pseudomonadati</taxon>
        <taxon>Bacteroidota</taxon>
        <taxon>Chitinophagia</taxon>
        <taxon>Chitinophagales</taxon>
        <taxon>Chitinophagaceae</taxon>
        <taxon>Chitinophaga</taxon>
    </lineage>
</organism>
<dbReference type="InterPro" id="IPR029058">
    <property type="entry name" value="AB_hydrolase_fold"/>
</dbReference>
<dbReference type="InterPro" id="IPR050583">
    <property type="entry name" value="Mycobacterial_A85_antigen"/>
</dbReference>
<dbReference type="PANTHER" id="PTHR48098">
    <property type="entry name" value="ENTEROCHELIN ESTERASE-RELATED"/>
    <property type="match status" value="1"/>
</dbReference>
<dbReference type="Gene3D" id="3.40.50.1820">
    <property type="entry name" value="alpha/beta hydrolase"/>
    <property type="match status" value="1"/>
</dbReference>
<keyword evidence="2" id="KW-1185">Reference proteome</keyword>
<sequence length="236" mass="27516">MTENYYKWQSPSLGREFEMLVFGHAGYPLILFPTSMGRYYENKDRGLIESVAWFVQNGRVRIYCPDSIDASSWFNRHIHPSERARNHALYDGLLMDELLPRIRQETGHERVAVGGCSFGGYHAANFAFRHPESVAYLFSLSGLFDIRARAEGHYDDNIYYHNPMDFVPDNSHPDLWRMGIVLGAAEHDISRAQNEQFSGILQQKNIQHWLDVRPNSHHDWPAWKEMLPHYLSLLKH</sequence>
<dbReference type="RefSeq" id="WP_341838911.1">
    <property type="nucleotide sequence ID" value="NZ_CP149792.1"/>
</dbReference>
<keyword evidence="1" id="KW-0378">Hydrolase</keyword>
<dbReference type="EMBL" id="CP150096">
    <property type="protein sequence ID" value="WZN44119.1"/>
    <property type="molecule type" value="Genomic_DNA"/>
</dbReference>
<name>A0ABZ2Z0T0_9BACT</name>
<dbReference type="GO" id="GO:0016787">
    <property type="term" value="F:hydrolase activity"/>
    <property type="evidence" value="ECO:0007669"/>
    <property type="project" value="UniProtKB-KW"/>
</dbReference>
<dbReference type="SUPFAM" id="SSF53474">
    <property type="entry name" value="alpha/beta-Hydrolases"/>
    <property type="match status" value="1"/>
</dbReference>
<proteinExistence type="predicted"/>
<evidence type="ECO:0000313" key="1">
    <source>
        <dbReference type="EMBL" id="WZN44119.1"/>
    </source>
</evidence>
<dbReference type="PANTHER" id="PTHR48098:SF3">
    <property type="entry name" value="IRON(III) ENTEROBACTIN ESTERASE"/>
    <property type="match status" value="1"/>
</dbReference>
<accession>A0ABZ2Z0T0</accession>
<evidence type="ECO:0000313" key="2">
    <source>
        <dbReference type="Proteomes" id="UP001449657"/>
    </source>
</evidence>
<dbReference type="Pfam" id="PF00756">
    <property type="entry name" value="Esterase"/>
    <property type="match status" value="1"/>
</dbReference>